<evidence type="ECO:0000256" key="7">
    <source>
        <dbReference type="ARBA" id="ARBA00047761"/>
    </source>
</evidence>
<keyword evidence="3" id="KW-0479">Metal-binding</keyword>
<keyword evidence="4" id="KW-0378">Hydrolase</keyword>
<evidence type="ECO:0000256" key="4">
    <source>
        <dbReference type="ARBA" id="ARBA00022801"/>
    </source>
</evidence>
<dbReference type="EMBL" id="CP041666">
    <property type="protein sequence ID" value="QDP40132.1"/>
    <property type="molecule type" value="Genomic_DNA"/>
</dbReference>
<dbReference type="AlphaFoldDB" id="A0A516KFE4"/>
<reference evidence="10 11" key="1">
    <citation type="submission" date="2019-07" db="EMBL/GenBank/DDBJ databases">
        <authorList>
            <person name="Li J."/>
        </authorList>
    </citation>
    <scope>NUCLEOTIDE SEQUENCE [LARGE SCALE GENOMIC DNA]</scope>
    <source>
        <strain evidence="10 11">TKL69</strain>
    </source>
</reference>
<dbReference type="FunFam" id="3.60.40.10:FF:000002">
    <property type="entry name" value="Serine/threonine phosphatase stp"/>
    <property type="match status" value="1"/>
</dbReference>
<dbReference type="InterPro" id="IPR015655">
    <property type="entry name" value="PP2C"/>
</dbReference>
<keyword evidence="11" id="KW-1185">Reference proteome</keyword>
<dbReference type="NCBIfam" id="NF033484">
    <property type="entry name" value="Stp1_PP2C_phos"/>
    <property type="match status" value="1"/>
</dbReference>
<evidence type="ECO:0000256" key="5">
    <source>
        <dbReference type="ARBA" id="ARBA00022912"/>
    </source>
</evidence>
<comment type="catalytic activity">
    <reaction evidence="7">
        <text>O-phospho-L-seryl-[protein] + H2O = L-seryl-[protein] + phosphate</text>
        <dbReference type="Rhea" id="RHEA:20629"/>
        <dbReference type="Rhea" id="RHEA-COMP:9863"/>
        <dbReference type="Rhea" id="RHEA-COMP:11604"/>
        <dbReference type="ChEBI" id="CHEBI:15377"/>
        <dbReference type="ChEBI" id="CHEBI:29999"/>
        <dbReference type="ChEBI" id="CHEBI:43474"/>
        <dbReference type="ChEBI" id="CHEBI:83421"/>
        <dbReference type="EC" id="3.1.3.16"/>
    </reaction>
</comment>
<evidence type="ECO:0000256" key="8">
    <source>
        <dbReference type="ARBA" id="ARBA00048336"/>
    </source>
</evidence>
<gene>
    <name evidence="10" type="ORF">FN924_08095</name>
</gene>
<dbReference type="CDD" id="cd00143">
    <property type="entry name" value="PP2Cc"/>
    <property type="match status" value="1"/>
</dbReference>
<dbReference type="EC" id="3.1.3.16" evidence="2"/>
<sequence length="251" mass="27587">MNGIFSTDKGQVRNHNEDSGGLFYNKSNQLLAVIADGMGGHKAGDVASQMATQGLRDKWEQHAAIPSPDEAETWLRTSITDINEKVYLYSQENEECKGMGTTIVAAICTDEFVTVAHIGDSRCYLANKQGFKQITEDHSLVNELVRSGQITKDDAEHHPRKNVLLKALGTEQTVGMDVQSIGWDKNNKLLLCSDGLSNKIEENELQVFLEEEVSLQEMAEKLVNLANERGGEDNISLVLVAYDGTAEEGDA</sequence>
<dbReference type="OrthoDB" id="9801841at2"/>
<dbReference type="Pfam" id="PF13672">
    <property type="entry name" value="PP2C_2"/>
    <property type="match status" value="1"/>
</dbReference>
<dbReference type="GO" id="GO:0046872">
    <property type="term" value="F:metal ion binding"/>
    <property type="evidence" value="ECO:0007669"/>
    <property type="project" value="UniProtKB-KW"/>
</dbReference>
<dbReference type="RefSeq" id="WP_143893409.1">
    <property type="nucleotide sequence ID" value="NZ_CP041666.1"/>
</dbReference>
<protein>
    <recommendedName>
        <fullName evidence="2">protein-serine/threonine phosphatase</fullName>
        <ecNumber evidence="2">3.1.3.16</ecNumber>
    </recommendedName>
</protein>
<dbReference type="KEGG" id="aqt:FN924_08095"/>
<evidence type="ECO:0000313" key="11">
    <source>
        <dbReference type="Proteomes" id="UP000315215"/>
    </source>
</evidence>
<evidence type="ECO:0000256" key="1">
    <source>
        <dbReference type="ARBA" id="ARBA00001936"/>
    </source>
</evidence>
<keyword evidence="5" id="KW-0904">Protein phosphatase</keyword>
<comment type="cofactor">
    <cofactor evidence="1">
        <name>Mn(2+)</name>
        <dbReference type="ChEBI" id="CHEBI:29035"/>
    </cofactor>
</comment>
<evidence type="ECO:0000259" key="9">
    <source>
        <dbReference type="PROSITE" id="PS51746"/>
    </source>
</evidence>
<dbReference type="InterPro" id="IPR001932">
    <property type="entry name" value="PPM-type_phosphatase-like_dom"/>
</dbReference>
<keyword evidence="6" id="KW-0464">Manganese</keyword>
<evidence type="ECO:0000256" key="2">
    <source>
        <dbReference type="ARBA" id="ARBA00013081"/>
    </source>
</evidence>
<organism evidence="10 11">
    <name type="scientific">Radiobacillus deserti</name>
    <dbReference type="NCBI Taxonomy" id="2594883"/>
    <lineage>
        <taxon>Bacteria</taxon>
        <taxon>Bacillati</taxon>
        <taxon>Bacillota</taxon>
        <taxon>Bacilli</taxon>
        <taxon>Bacillales</taxon>
        <taxon>Bacillaceae</taxon>
        <taxon>Radiobacillus</taxon>
    </lineage>
</organism>
<feature type="domain" description="PPM-type phosphatase" evidence="9">
    <location>
        <begin position="2"/>
        <end position="242"/>
    </location>
</feature>
<comment type="catalytic activity">
    <reaction evidence="8">
        <text>O-phospho-L-threonyl-[protein] + H2O = L-threonyl-[protein] + phosphate</text>
        <dbReference type="Rhea" id="RHEA:47004"/>
        <dbReference type="Rhea" id="RHEA-COMP:11060"/>
        <dbReference type="Rhea" id="RHEA-COMP:11605"/>
        <dbReference type="ChEBI" id="CHEBI:15377"/>
        <dbReference type="ChEBI" id="CHEBI:30013"/>
        <dbReference type="ChEBI" id="CHEBI:43474"/>
        <dbReference type="ChEBI" id="CHEBI:61977"/>
        <dbReference type="EC" id="3.1.3.16"/>
    </reaction>
</comment>
<dbReference type="SUPFAM" id="SSF81606">
    <property type="entry name" value="PP2C-like"/>
    <property type="match status" value="1"/>
</dbReference>
<proteinExistence type="predicted"/>
<dbReference type="SMART" id="SM00331">
    <property type="entry name" value="PP2C_SIG"/>
    <property type="match status" value="1"/>
</dbReference>
<name>A0A516KFE4_9BACI</name>
<evidence type="ECO:0000256" key="6">
    <source>
        <dbReference type="ARBA" id="ARBA00023211"/>
    </source>
</evidence>
<evidence type="ECO:0000256" key="3">
    <source>
        <dbReference type="ARBA" id="ARBA00022723"/>
    </source>
</evidence>
<accession>A0A516KFE4</accession>
<evidence type="ECO:0000313" key="10">
    <source>
        <dbReference type="EMBL" id="QDP40132.1"/>
    </source>
</evidence>
<dbReference type="Proteomes" id="UP000315215">
    <property type="component" value="Chromosome"/>
</dbReference>
<dbReference type="SMART" id="SM00332">
    <property type="entry name" value="PP2Cc"/>
    <property type="match status" value="1"/>
</dbReference>
<dbReference type="InterPro" id="IPR036457">
    <property type="entry name" value="PPM-type-like_dom_sf"/>
</dbReference>
<dbReference type="PROSITE" id="PS51746">
    <property type="entry name" value="PPM_2"/>
    <property type="match status" value="1"/>
</dbReference>
<dbReference type="GO" id="GO:0004722">
    <property type="term" value="F:protein serine/threonine phosphatase activity"/>
    <property type="evidence" value="ECO:0007669"/>
    <property type="project" value="UniProtKB-EC"/>
</dbReference>
<dbReference type="Gene3D" id="3.60.40.10">
    <property type="entry name" value="PPM-type phosphatase domain"/>
    <property type="match status" value="1"/>
</dbReference>
<dbReference type="PANTHER" id="PTHR47992">
    <property type="entry name" value="PROTEIN PHOSPHATASE"/>
    <property type="match status" value="1"/>
</dbReference>